<name>A0A6M3IXV6_9ZZZZ</name>
<organism evidence="1">
    <name type="scientific">viral metagenome</name>
    <dbReference type="NCBI Taxonomy" id="1070528"/>
    <lineage>
        <taxon>unclassified sequences</taxon>
        <taxon>metagenomes</taxon>
        <taxon>organismal metagenomes</taxon>
    </lineage>
</organism>
<dbReference type="EMBL" id="MT141463">
    <property type="protein sequence ID" value="QJA62164.1"/>
    <property type="molecule type" value="Genomic_DNA"/>
</dbReference>
<reference evidence="1" key="1">
    <citation type="submission" date="2020-03" db="EMBL/GenBank/DDBJ databases">
        <title>The deep terrestrial virosphere.</title>
        <authorList>
            <person name="Holmfeldt K."/>
            <person name="Nilsson E."/>
            <person name="Simone D."/>
            <person name="Lopez-Fernandez M."/>
            <person name="Wu X."/>
            <person name="de Brujin I."/>
            <person name="Lundin D."/>
            <person name="Andersson A."/>
            <person name="Bertilsson S."/>
            <person name="Dopson M."/>
        </authorList>
    </citation>
    <scope>NUCLEOTIDE SEQUENCE</scope>
    <source>
        <strain evidence="1">MM415B00820</strain>
    </source>
</reference>
<sequence>MNKFDGLDKLLPYRHFLKTVGISPEKFELIIKKKFPFTNITAAALRSYYNGKRFPGWDDVHWISEASKVIDSSNPLTKMDIMYPPLRMKQLEKMKKFSEDSGESLDFDREAVGASQI</sequence>
<evidence type="ECO:0000313" key="1">
    <source>
        <dbReference type="EMBL" id="QJA62164.1"/>
    </source>
</evidence>
<proteinExistence type="predicted"/>
<gene>
    <name evidence="1" type="ORF">MM415B00820_0026</name>
</gene>
<accession>A0A6M3IXV6</accession>
<protein>
    <submittedName>
        <fullName evidence="1">Uncharacterized protein</fullName>
    </submittedName>
</protein>
<dbReference type="AlphaFoldDB" id="A0A6M3IXV6"/>